<dbReference type="EMBL" id="CAJOBE010021903">
    <property type="protein sequence ID" value="CAF4247061.1"/>
    <property type="molecule type" value="Genomic_DNA"/>
</dbReference>
<gene>
    <name evidence="2" type="ORF">FNK824_LOCUS38438</name>
    <name evidence="1" type="ORF">JBS370_LOCUS31653</name>
    <name evidence="3" type="ORF">JBS370_LOCUS40201</name>
    <name evidence="4" type="ORF">JBS370_LOCUS43583</name>
</gene>
<dbReference type="Proteomes" id="UP000663836">
    <property type="component" value="Unassembled WGS sequence"/>
</dbReference>
<accession>A0A820EIL0</accession>
<proteinExistence type="predicted"/>
<evidence type="ECO:0000313" key="1">
    <source>
        <dbReference type="EMBL" id="CAF4099227.1"/>
    </source>
</evidence>
<comment type="caution">
    <text evidence="2">The sequence shown here is derived from an EMBL/GenBank/DDBJ whole genome shotgun (WGS) entry which is preliminary data.</text>
</comment>
<reference evidence="2" key="1">
    <citation type="submission" date="2021-02" db="EMBL/GenBank/DDBJ databases">
        <authorList>
            <person name="Nowell W R."/>
        </authorList>
    </citation>
    <scope>NUCLEOTIDE SEQUENCE</scope>
</reference>
<evidence type="ECO:0000313" key="2">
    <source>
        <dbReference type="EMBL" id="CAF4247061.1"/>
    </source>
</evidence>
<dbReference type="Proteomes" id="UP000663874">
    <property type="component" value="Unassembled WGS sequence"/>
</dbReference>
<sequence length="30" mass="3291">QEPRPTLAQMKTMLILIPSPTPQGKICANL</sequence>
<feature type="non-terminal residue" evidence="2">
    <location>
        <position position="1"/>
    </location>
</feature>
<protein>
    <submittedName>
        <fullName evidence="2">Uncharacterized protein</fullName>
    </submittedName>
</protein>
<organism evidence="2 5">
    <name type="scientific">Rotaria sordida</name>
    <dbReference type="NCBI Taxonomy" id="392033"/>
    <lineage>
        <taxon>Eukaryota</taxon>
        <taxon>Metazoa</taxon>
        <taxon>Spiralia</taxon>
        <taxon>Gnathifera</taxon>
        <taxon>Rotifera</taxon>
        <taxon>Eurotatoria</taxon>
        <taxon>Bdelloidea</taxon>
        <taxon>Philodinida</taxon>
        <taxon>Philodinidae</taxon>
        <taxon>Rotaria</taxon>
    </lineage>
</organism>
<evidence type="ECO:0000313" key="5">
    <source>
        <dbReference type="Proteomes" id="UP000663874"/>
    </source>
</evidence>
<name>A0A820EIL0_9BILA</name>
<dbReference type="EMBL" id="CAJOBD010007934">
    <property type="protein sequence ID" value="CAF4099227.1"/>
    <property type="molecule type" value="Genomic_DNA"/>
</dbReference>
<evidence type="ECO:0000313" key="3">
    <source>
        <dbReference type="EMBL" id="CAF4295210.1"/>
    </source>
</evidence>
<dbReference type="EMBL" id="CAJOBD010034012">
    <property type="protein sequence ID" value="CAF4295210.1"/>
    <property type="molecule type" value="Genomic_DNA"/>
</dbReference>
<evidence type="ECO:0000313" key="4">
    <source>
        <dbReference type="EMBL" id="CAF4406539.1"/>
    </source>
</evidence>
<dbReference type="EMBL" id="CAJOBD010069245">
    <property type="protein sequence ID" value="CAF4406539.1"/>
    <property type="molecule type" value="Genomic_DNA"/>
</dbReference>
<dbReference type="AlphaFoldDB" id="A0A820EIL0"/>